<reference evidence="1 3" key="2">
    <citation type="journal article" date="2014" name="BMC Genomics">
        <title>An improved genome release (version Mt4.0) for the model legume Medicago truncatula.</title>
        <authorList>
            <person name="Tang H."/>
            <person name="Krishnakumar V."/>
            <person name="Bidwell S."/>
            <person name="Rosen B."/>
            <person name="Chan A."/>
            <person name="Zhou S."/>
            <person name="Gentzbittel L."/>
            <person name="Childs K.L."/>
            <person name="Yandell M."/>
            <person name="Gundlach H."/>
            <person name="Mayer K.F."/>
            <person name="Schwartz D.C."/>
            <person name="Town C.D."/>
        </authorList>
    </citation>
    <scope>GENOME REANNOTATION</scope>
    <source>
        <strain evidence="2 3">cv. Jemalong A17</strain>
    </source>
</reference>
<dbReference type="PaxDb" id="3880-AES94695"/>
<reference evidence="2" key="3">
    <citation type="submission" date="2015-04" db="UniProtKB">
        <authorList>
            <consortium name="EnsemblPlants"/>
        </authorList>
    </citation>
    <scope>IDENTIFICATION</scope>
    <source>
        <strain evidence="2">cv. Jemalong A17</strain>
    </source>
</reference>
<sequence>MSTDFATGFEFLLSQFSTPFVFAFEDLCSHLNFIGGRYQGFLGLKQYSVSSDDGVGKMQWYAFQESPKNPLEVSTPPSGKHS</sequence>
<dbReference type="HOGENOM" id="CLU_2561786_0_0_1"/>
<dbReference type="AlphaFoldDB" id="G7K6N8"/>
<dbReference type="Proteomes" id="UP000002051">
    <property type="component" value="Chromosome 5"/>
</dbReference>
<protein>
    <submittedName>
        <fullName evidence="1 2">Uncharacterized protein</fullName>
    </submittedName>
</protein>
<accession>G7K6N8</accession>
<reference evidence="1 3" key="1">
    <citation type="journal article" date="2011" name="Nature">
        <title>The Medicago genome provides insight into the evolution of rhizobial symbioses.</title>
        <authorList>
            <person name="Young N.D."/>
            <person name="Debelle F."/>
            <person name="Oldroyd G.E."/>
            <person name="Geurts R."/>
            <person name="Cannon S.B."/>
            <person name="Udvardi M.K."/>
            <person name="Benedito V.A."/>
            <person name="Mayer K.F."/>
            <person name="Gouzy J."/>
            <person name="Schoof H."/>
            <person name="Van de Peer Y."/>
            <person name="Proost S."/>
            <person name="Cook D.R."/>
            <person name="Meyers B.C."/>
            <person name="Spannagl M."/>
            <person name="Cheung F."/>
            <person name="De Mita S."/>
            <person name="Krishnakumar V."/>
            <person name="Gundlach H."/>
            <person name="Zhou S."/>
            <person name="Mudge J."/>
            <person name="Bharti A.K."/>
            <person name="Murray J.D."/>
            <person name="Naoumkina M.A."/>
            <person name="Rosen B."/>
            <person name="Silverstein K.A."/>
            <person name="Tang H."/>
            <person name="Rombauts S."/>
            <person name="Zhao P.X."/>
            <person name="Zhou P."/>
            <person name="Barbe V."/>
            <person name="Bardou P."/>
            <person name="Bechner M."/>
            <person name="Bellec A."/>
            <person name="Berger A."/>
            <person name="Berges H."/>
            <person name="Bidwell S."/>
            <person name="Bisseling T."/>
            <person name="Choisne N."/>
            <person name="Couloux A."/>
            <person name="Denny R."/>
            <person name="Deshpande S."/>
            <person name="Dai X."/>
            <person name="Doyle J.J."/>
            <person name="Dudez A.M."/>
            <person name="Farmer A.D."/>
            <person name="Fouteau S."/>
            <person name="Franken C."/>
            <person name="Gibelin C."/>
            <person name="Gish J."/>
            <person name="Goldstein S."/>
            <person name="Gonzalez A.J."/>
            <person name="Green P.J."/>
            <person name="Hallab A."/>
            <person name="Hartog M."/>
            <person name="Hua A."/>
            <person name="Humphray S.J."/>
            <person name="Jeong D.H."/>
            <person name="Jing Y."/>
            <person name="Jocker A."/>
            <person name="Kenton S.M."/>
            <person name="Kim D.J."/>
            <person name="Klee K."/>
            <person name="Lai H."/>
            <person name="Lang C."/>
            <person name="Lin S."/>
            <person name="Macmil S.L."/>
            <person name="Magdelenat G."/>
            <person name="Matthews L."/>
            <person name="McCorrison J."/>
            <person name="Monaghan E.L."/>
            <person name="Mun J.H."/>
            <person name="Najar F.Z."/>
            <person name="Nicholson C."/>
            <person name="Noirot C."/>
            <person name="O'Bleness M."/>
            <person name="Paule C.R."/>
            <person name="Poulain J."/>
            <person name="Prion F."/>
            <person name="Qin B."/>
            <person name="Qu C."/>
            <person name="Retzel E.F."/>
            <person name="Riddle C."/>
            <person name="Sallet E."/>
            <person name="Samain S."/>
            <person name="Samson N."/>
            <person name="Sanders I."/>
            <person name="Saurat O."/>
            <person name="Scarpelli C."/>
            <person name="Schiex T."/>
            <person name="Segurens B."/>
            <person name="Severin A.J."/>
            <person name="Sherrier D.J."/>
            <person name="Shi R."/>
            <person name="Sims S."/>
            <person name="Singer S.R."/>
            <person name="Sinharoy S."/>
            <person name="Sterck L."/>
            <person name="Viollet A."/>
            <person name="Wang B.B."/>
            <person name="Wang K."/>
            <person name="Wang M."/>
            <person name="Wang X."/>
            <person name="Warfsmann J."/>
            <person name="Weissenbach J."/>
            <person name="White D.D."/>
            <person name="White J.D."/>
            <person name="Wiley G.B."/>
            <person name="Wincker P."/>
            <person name="Xing Y."/>
            <person name="Yang L."/>
            <person name="Yao Z."/>
            <person name="Ying F."/>
            <person name="Zhai J."/>
            <person name="Zhou L."/>
            <person name="Zuber A."/>
            <person name="Denarie J."/>
            <person name="Dixon R.A."/>
            <person name="May G.D."/>
            <person name="Schwartz D.C."/>
            <person name="Rogers J."/>
            <person name="Quetier F."/>
            <person name="Town C.D."/>
            <person name="Roe B.A."/>
        </authorList>
    </citation>
    <scope>NUCLEOTIDE SEQUENCE [LARGE SCALE GENOMIC DNA]</scope>
    <source>
        <strain evidence="1">A17</strain>
        <strain evidence="2 3">cv. Jemalong A17</strain>
    </source>
</reference>
<evidence type="ECO:0000313" key="3">
    <source>
        <dbReference type="Proteomes" id="UP000002051"/>
    </source>
</evidence>
<organism evidence="1 3">
    <name type="scientific">Medicago truncatula</name>
    <name type="common">Barrel medic</name>
    <name type="synonym">Medicago tribuloides</name>
    <dbReference type="NCBI Taxonomy" id="3880"/>
    <lineage>
        <taxon>Eukaryota</taxon>
        <taxon>Viridiplantae</taxon>
        <taxon>Streptophyta</taxon>
        <taxon>Embryophyta</taxon>
        <taxon>Tracheophyta</taxon>
        <taxon>Spermatophyta</taxon>
        <taxon>Magnoliopsida</taxon>
        <taxon>eudicotyledons</taxon>
        <taxon>Gunneridae</taxon>
        <taxon>Pentapetalae</taxon>
        <taxon>rosids</taxon>
        <taxon>fabids</taxon>
        <taxon>Fabales</taxon>
        <taxon>Fabaceae</taxon>
        <taxon>Papilionoideae</taxon>
        <taxon>50 kb inversion clade</taxon>
        <taxon>NPAAA clade</taxon>
        <taxon>Hologalegina</taxon>
        <taxon>IRL clade</taxon>
        <taxon>Trifolieae</taxon>
        <taxon>Medicago</taxon>
    </lineage>
</organism>
<dbReference type="EnsemblPlants" id="AES94695">
    <property type="protein sequence ID" value="AES94695"/>
    <property type="gene ID" value="MTR_5g017300"/>
</dbReference>
<dbReference type="EMBL" id="CM001221">
    <property type="protein sequence ID" value="AES94695.1"/>
    <property type="molecule type" value="Genomic_DNA"/>
</dbReference>
<name>G7K6N8_MEDTR</name>
<evidence type="ECO:0000313" key="2">
    <source>
        <dbReference type="EnsemblPlants" id="AES94695"/>
    </source>
</evidence>
<keyword evidence="3" id="KW-1185">Reference proteome</keyword>
<gene>
    <name evidence="1" type="ordered locus">MTR_5g017300</name>
</gene>
<proteinExistence type="predicted"/>
<evidence type="ECO:0000313" key="1">
    <source>
        <dbReference type="EMBL" id="AES94695.1"/>
    </source>
</evidence>